<reference evidence="2 3" key="1">
    <citation type="submission" date="2018-03" db="EMBL/GenBank/DDBJ databases">
        <title>Genomic Encyclopedia of Type Strains, Phase III (KMG-III): the genomes of soil and plant-associated and newly described type strains.</title>
        <authorList>
            <person name="Whitman W."/>
        </authorList>
    </citation>
    <scope>NUCLEOTIDE SEQUENCE [LARGE SCALE GENOMIC DNA]</scope>
    <source>
        <strain evidence="2 3">CGMCC 1.12484</strain>
    </source>
</reference>
<dbReference type="EMBL" id="PVTL01000001">
    <property type="protein sequence ID" value="PRY70207.1"/>
    <property type="molecule type" value="Genomic_DNA"/>
</dbReference>
<keyword evidence="3" id="KW-1185">Reference proteome</keyword>
<feature type="compositionally biased region" description="Basic and acidic residues" evidence="1">
    <location>
        <begin position="1"/>
        <end position="12"/>
    </location>
</feature>
<evidence type="ECO:0000256" key="1">
    <source>
        <dbReference type="SAM" id="MobiDB-lite"/>
    </source>
</evidence>
<sequence>MKKATLKEDHQRNFATQQHRVGIYSEHSKPASSAQRSYAYKLLKSAGMKVRAEQLRPMTAKQISRVIEEAQNLLTSNQAVS</sequence>
<dbReference type="AlphaFoldDB" id="A0A2T0VJ23"/>
<evidence type="ECO:0000313" key="3">
    <source>
        <dbReference type="Proteomes" id="UP000237983"/>
    </source>
</evidence>
<dbReference type="Proteomes" id="UP000237983">
    <property type="component" value="Unassembled WGS sequence"/>
</dbReference>
<evidence type="ECO:0000313" key="2">
    <source>
        <dbReference type="EMBL" id="PRY70207.1"/>
    </source>
</evidence>
<organism evidence="2 3">
    <name type="scientific">Glaciihabitans tibetensis</name>
    <dbReference type="NCBI Taxonomy" id="1266600"/>
    <lineage>
        <taxon>Bacteria</taxon>
        <taxon>Bacillati</taxon>
        <taxon>Actinomycetota</taxon>
        <taxon>Actinomycetes</taxon>
        <taxon>Micrococcales</taxon>
        <taxon>Microbacteriaceae</taxon>
        <taxon>Glaciihabitans</taxon>
    </lineage>
</organism>
<gene>
    <name evidence="2" type="ORF">B0I08_101335</name>
</gene>
<feature type="region of interest" description="Disordered" evidence="1">
    <location>
        <begin position="1"/>
        <end position="35"/>
    </location>
</feature>
<protein>
    <submittedName>
        <fullName evidence="2">Uncharacterized protein</fullName>
    </submittedName>
</protein>
<accession>A0A2T0VJ23</accession>
<comment type="caution">
    <text evidence="2">The sequence shown here is derived from an EMBL/GenBank/DDBJ whole genome shotgun (WGS) entry which is preliminary data.</text>
</comment>
<name>A0A2T0VJ23_9MICO</name>
<proteinExistence type="predicted"/>